<evidence type="ECO:0000256" key="2">
    <source>
        <dbReference type="ARBA" id="ARBA00022630"/>
    </source>
</evidence>
<sequence length="653" mass="69214">MSVISFKSLAAVVGLGLLTPVASQGQCANVSSTDTYDYIIIGSGAGGIPMADRLSEAGHKVLLIEKGPPSTGHWGGTMKPEWLANLTAPANPDDPPIEDPPTEDPPPDQGTNTATKMKKRADDIPHTPNTNLTRFDVPGLCNQIWADPTGAICTDVDQMAGCMLGGGTAVNAGLWWKPHPDDWDTNFNFVPADGSDDGGWNNAALVGATERVFSRIPGTVAPSMDGERYLAQGFDMLSGSLVGAGWERLEVPNEEPGKKNRTVGPSTFMYAGGERSGPLATYLVSAVGRTPGGGDGQDGGGGSLTLWMNTTVKRVVREWGHATGVEVECSGKGGFGRNGTVALTPGTGRVVVSAGAFGTAKLLFRSGIGPTDQLKVVQNSTDGPTMISSDQWIDLPVGYNLNDHVGTDVEIAHPDVVFYDYYGAWDEPIVEDTETYLANRTGPLAQAAPNIGPIFWEIITGSDGTNRHLQWQARVEGTLNTSMTITQYLGTGTKSRGRMTISKQLNTMVSTPPYLRDEHDREAVIQGITNLREALKDVANLTWITPPSNMTVEDFVDSIPATPSRRCSNHWIGTAKMGLDDGRAVDGTAVVDLNTKVYGTDNIFVVDASIFPGHITGNPSAMIVIAAEHAAERILALSVEDAREGVDEGPGDA</sequence>
<feature type="signal peptide" evidence="7">
    <location>
        <begin position="1"/>
        <end position="23"/>
    </location>
</feature>
<dbReference type="PRINTS" id="PR00411">
    <property type="entry name" value="PNDRDTASEI"/>
</dbReference>
<dbReference type="AlphaFoldDB" id="A0AAN6ZIX4"/>
<feature type="compositionally biased region" description="Acidic residues" evidence="6">
    <location>
        <begin position="95"/>
        <end position="106"/>
    </location>
</feature>
<dbReference type="Gene3D" id="3.50.50.60">
    <property type="entry name" value="FAD/NAD(P)-binding domain"/>
    <property type="match status" value="2"/>
</dbReference>
<dbReference type="InterPro" id="IPR000172">
    <property type="entry name" value="GMC_OxRdtase_N"/>
</dbReference>
<dbReference type="PROSITE" id="PS00623">
    <property type="entry name" value="GMC_OXRED_1"/>
    <property type="match status" value="1"/>
</dbReference>
<dbReference type="InterPro" id="IPR003953">
    <property type="entry name" value="FAD-dep_OxRdtase_2_FAD-bd"/>
</dbReference>
<evidence type="ECO:0000256" key="1">
    <source>
        <dbReference type="ARBA" id="ARBA00010790"/>
    </source>
</evidence>
<evidence type="ECO:0000313" key="10">
    <source>
        <dbReference type="Proteomes" id="UP001302676"/>
    </source>
</evidence>
<dbReference type="Gene3D" id="3.30.410.10">
    <property type="entry name" value="Cholesterol Oxidase, domain 2"/>
    <property type="match status" value="1"/>
</dbReference>
<dbReference type="GO" id="GO:0016614">
    <property type="term" value="F:oxidoreductase activity, acting on CH-OH group of donors"/>
    <property type="evidence" value="ECO:0007669"/>
    <property type="project" value="InterPro"/>
</dbReference>
<comment type="cofactor">
    <cofactor evidence="4">
        <name>FAD</name>
        <dbReference type="ChEBI" id="CHEBI:57692"/>
    </cofactor>
</comment>
<evidence type="ECO:0000256" key="5">
    <source>
        <dbReference type="RuleBase" id="RU003968"/>
    </source>
</evidence>
<accession>A0AAN6ZIX4</accession>
<dbReference type="Proteomes" id="UP001302676">
    <property type="component" value="Unassembled WGS sequence"/>
</dbReference>
<reference evidence="9" key="1">
    <citation type="journal article" date="2023" name="Mol. Phylogenet. Evol.">
        <title>Genome-scale phylogeny and comparative genomics of the fungal order Sordariales.</title>
        <authorList>
            <person name="Hensen N."/>
            <person name="Bonometti L."/>
            <person name="Westerberg I."/>
            <person name="Brannstrom I.O."/>
            <person name="Guillou S."/>
            <person name="Cros-Aarteil S."/>
            <person name="Calhoun S."/>
            <person name="Haridas S."/>
            <person name="Kuo A."/>
            <person name="Mondo S."/>
            <person name="Pangilinan J."/>
            <person name="Riley R."/>
            <person name="LaButti K."/>
            <person name="Andreopoulos B."/>
            <person name="Lipzen A."/>
            <person name="Chen C."/>
            <person name="Yan M."/>
            <person name="Daum C."/>
            <person name="Ng V."/>
            <person name="Clum A."/>
            <person name="Steindorff A."/>
            <person name="Ohm R.A."/>
            <person name="Martin F."/>
            <person name="Silar P."/>
            <person name="Natvig D.O."/>
            <person name="Lalanne C."/>
            <person name="Gautier V."/>
            <person name="Ament-Velasquez S.L."/>
            <person name="Kruys A."/>
            <person name="Hutchinson M.I."/>
            <person name="Powell A.J."/>
            <person name="Barry K."/>
            <person name="Miller A.N."/>
            <person name="Grigoriev I.V."/>
            <person name="Debuchy R."/>
            <person name="Gladieux P."/>
            <person name="Hiltunen Thoren M."/>
            <person name="Johannesson H."/>
        </authorList>
    </citation>
    <scope>NUCLEOTIDE SEQUENCE</scope>
    <source>
        <strain evidence="9">CBS 141.50</strain>
    </source>
</reference>
<dbReference type="SUPFAM" id="SSF51905">
    <property type="entry name" value="FAD/NAD(P)-binding domain"/>
    <property type="match status" value="1"/>
</dbReference>
<dbReference type="Pfam" id="PF05199">
    <property type="entry name" value="GMC_oxred_C"/>
    <property type="match status" value="1"/>
</dbReference>
<dbReference type="Pfam" id="PF00890">
    <property type="entry name" value="FAD_binding_2"/>
    <property type="match status" value="1"/>
</dbReference>
<dbReference type="GeneID" id="87818380"/>
<dbReference type="InterPro" id="IPR036188">
    <property type="entry name" value="FAD/NAD-bd_sf"/>
</dbReference>
<evidence type="ECO:0000313" key="9">
    <source>
        <dbReference type="EMBL" id="KAK4140930.1"/>
    </source>
</evidence>
<protein>
    <submittedName>
        <fullName evidence="9">Cellobiose dehydrogenase</fullName>
    </submittedName>
</protein>
<comment type="caution">
    <text evidence="9">The sequence shown here is derived from an EMBL/GenBank/DDBJ whole genome shotgun (WGS) entry which is preliminary data.</text>
</comment>
<organism evidence="9 10">
    <name type="scientific">Dichotomopilus funicola</name>
    <dbReference type="NCBI Taxonomy" id="1934379"/>
    <lineage>
        <taxon>Eukaryota</taxon>
        <taxon>Fungi</taxon>
        <taxon>Dikarya</taxon>
        <taxon>Ascomycota</taxon>
        <taxon>Pezizomycotina</taxon>
        <taxon>Sordariomycetes</taxon>
        <taxon>Sordariomycetidae</taxon>
        <taxon>Sordariales</taxon>
        <taxon>Chaetomiaceae</taxon>
        <taxon>Dichotomopilus</taxon>
    </lineage>
</organism>
<keyword evidence="4 5" id="KW-0274">FAD</keyword>
<dbReference type="Pfam" id="PF00732">
    <property type="entry name" value="GMC_oxred_N"/>
    <property type="match status" value="1"/>
</dbReference>
<dbReference type="SUPFAM" id="SSF54373">
    <property type="entry name" value="FAD-linked reductases, C-terminal domain"/>
    <property type="match status" value="1"/>
</dbReference>
<evidence type="ECO:0000256" key="3">
    <source>
        <dbReference type="ARBA" id="ARBA00023002"/>
    </source>
</evidence>
<dbReference type="EMBL" id="MU853620">
    <property type="protein sequence ID" value="KAK4140930.1"/>
    <property type="molecule type" value="Genomic_DNA"/>
</dbReference>
<evidence type="ECO:0000256" key="6">
    <source>
        <dbReference type="SAM" id="MobiDB-lite"/>
    </source>
</evidence>
<dbReference type="RefSeq" id="XP_062634301.1">
    <property type="nucleotide sequence ID" value="XM_062781767.1"/>
</dbReference>
<name>A0AAN6ZIX4_9PEZI</name>
<keyword evidence="10" id="KW-1185">Reference proteome</keyword>
<feature type="chain" id="PRO_5042829101" evidence="7">
    <location>
        <begin position="24"/>
        <end position="653"/>
    </location>
</feature>
<evidence type="ECO:0000256" key="4">
    <source>
        <dbReference type="PIRSR" id="PIRSR000137-2"/>
    </source>
</evidence>
<keyword evidence="3" id="KW-0560">Oxidoreductase</keyword>
<dbReference type="PIRSF" id="PIRSF000137">
    <property type="entry name" value="Alcohol_oxidase"/>
    <property type="match status" value="1"/>
</dbReference>
<feature type="region of interest" description="Disordered" evidence="6">
    <location>
        <begin position="85"/>
        <end position="131"/>
    </location>
</feature>
<feature type="domain" description="Glucose-methanol-choline oxidoreductase N-terminal" evidence="8">
    <location>
        <begin position="161"/>
        <end position="184"/>
    </location>
</feature>
<proteinExistence type="inferred from homology"/>
<dbReference type="PANTHER" id="PTHR47190">
    <property type="entry name" value="DEHYDROGENASE, PUTATIVE-RELATED"/>
    <property type="match status" value="1"/>
</dbReference>
<dbReference type="PANTHER" id="PTHR47190:SF2">
    <property type="entry name" value="CELLOBIOSE DEHYDROGENASE (AFU_ORTHOLOGUE AFUA_2G17620)"/>
    <property type="match status" value="1"/>
</dbReference>
<feature type="binding site" evidence="4">
    <location>
        <position position="312"/>
    </location>
    <ligand>
        <name>FAD</name>
        <dbReference type="ChEBI" id="CHEBI:57692"/>
    </ligand>
</feature>
<dbReference type="InterPro" id="IPR053208">
    <property type="entry name" value="GMC_Oxidoreductase_CD"/>
</dbReference>
<dbReference type="InterPro" id="IPR007867">
    <property type="entry name" value="GMC_OxRtase_C"/>
</dbReference>
<reference evidence="9" key="2">
    <citation type="submission" date="2023-05" db="EMBL/GenBank/DDBJ databases">
        <authorList>
            <consortium name="Lawrence Berkeley National Laboratory"/>
            <person name="Steindorff A."/>
            <person name="Hensen N."/>
            <person name="Bonometti L."/>
            <person name="Westerberg I."/>
            <person name="Brannstrom I.O."/>
            <person name="Guillou S."/>
            <person name="Cros-Aarteil S."/>
            <person name="Calhoun S."/>
            <person name="Haridas S."/>
            <person name="Kuo A."/>
            <person name="Mondo S."/>
            <person name="Pangilinan J."/>
            <person name="Riley R."/>
            <person name="Labutti K."/>
            <person name="Andreopoulos B."/>
            <person name="Lipzen A."/>
            <person name="Chen C."/>
            <person name="Yanf M."/>
            <person name="Daum C."/>
            <person name="Ng V."/>
            <person name="Clum A."/>
            <person name="Ohm R."/>
            <person name="Martin F."/>
            <person name="Silar P."/>
            <person name="Natvig D."/>
            <person name="Lalanne C."/>
            <person name="Gautier V."/>
            <person name="Ament-Velasquez S.L."/>
            <person name="Kruys A."/>
            <person name="Hutchinson M.I."/>
            <person name="Powell A.J."/>
            <person name="Barry K."/>
            <person name="Miller A.N."/>
            <person name="Grigoriev I.V."/>
            <person name="Debuchy R."/>
            <person name="Gladieux P."/>
            <person name="Thoren M.H."/>
            <person name="Johannesson H."/>
        </authorList>
    </citation>
    <scope>NUCLEOTIDE SEQUENCE</scope>
    <source>
        <strain evidence="9">CBS 141.50</strain>
    </source>
</reference>
<comment type="similarity">
    <text evidence="1 5">Belongs to the GMC oxidoreductase family.</text>
</comment>
<dbReference type="InterPro" id="IPR012132">
    <property type="entry name" value="GMC_OxRdtase"/>
</dbReference>
<gene>
    <name evidence="9" type="ORF">C8A04DRAFT_31476</name>
</gene>
<keyword evidence="2 5" id="KW-0285">Flavoprotein</keyword>
<dbReference type="GO" id="GO:0050660">
    <property type="term" value="F:flavin adenine dinucleotide binding"/>
    <property type="evidence" value="ECO:0007669"/>
    <property type="project" value="InterPro"/>
</dbReference>
<evidence type="ECO:0000259" key="8">
    <source>
        <dbReference type="PROSITE" id="PS00623"/>
    </source>
</evidence>
<keyword evidence="7" id="KW-0732">Signal</keyword>
<evidence type="ECO:0000256" key="7">
    <source>
        <dbReference type="SAM" id="SignalP"/>
    </source>
</evidence>